<accession>A0AAD9ZH99</accession>
<dbReference type="Proteomes" id="UP001276659">
    <property type="component" value="Unassembled WGS sequence"/>
</dbReference>
<keyword evidence="1" id="KW-0472">Membrane</keyword>
<protein>
    <submittedName>
        <fullName evidence="2">Uncharacterized protein</fullName>
    </submittedName>
</protein>
<evidence type="ECO:0000313" key="3">
    <source>
        <dbReference type="Proteomes" id="UP001276659"/>
    </source>
</evidence>
<evidence type="ECO:0000313" key="2">
    <source>
        <dbReference type="EMBL" id="KAK3179424.1"/>
    </source>
</evidence>
<dbReference type="PANTHER" id="PTHR35896">
    <property type="entry name" value="IG-LIKE DOMAIN-CONTAINING PROTEIN"/>
    <property type="match status" value="1"/>
</dbReference>
<gene>
    <name evidence="2" type="ORF">OEA41_005546</name>
</gene>
<name>A0AAD9ZH99_9LECA</name>
<keyword evidence="1" id="KW-1133">Transmembrane helix</keyword>
<reference evidence="2" key="1">
    <citation type="submission" date="2022-11" db="EMBL/GenBank/DDBJ databases">
        <title>Chromosomal genome sequence assembly and mating type (MAT) locus characterization of the leprose asexual lichenized fungus Lepraria neglecta (Nyl.) Erichsen.</title>
        <authorList>
            <person name="Allen J.L."/>
            <person name="Pfeffer B."/>
        </authorList>
    </citation>
    <scope>NUCLEOTIDE SEQUENCE</scope>
    <source>
        <strain evidence="2">Allen 5258</strain>
    </source>
</reference>
<proteinExistence type="predicted"/>
<feature type="transmembrane region" description="Helical" evidence="1">
    <location>
        <begin position="40"/>
        <end position="62"/>
    </location>
</feature>
<sequence length="240" mass="27260">MQSEIESEPFLKETENSRFEHQNLIVSAASRGKASIPSRLSSHFLICLITSLFWGALLHLMLTHRRSPHGAVTDNAVAKIGNAHPSPLIAGAKYLLCGNSTEEAKNLGCEYDILSNHWLPAPCLDQDAVHEYQSDGSWFGYADEDRTQVLSIDAMSEEPFYYTNMRDHIIHCAMLWRKQYRALYEERRGLDSIIVDEEHTLHCSNFLIRMTEHGPDFSKVPIKVEVGFAGCYLRDGHYCN</sequence>
<evidence type="ECO:0000256" key="1">
    <source>
        <dbReference type="SAM" id="Phobius"/>
    </source>
</evidence>
<keyword evidence="1" id="KW-0812">Transmembrane</keyword>
<dbReference type="EMBL" id="JASNWA010000002">
    <property type="protein sequence ID" value="KAK3179424.1"/>
    <property type="molecule type" value="Genomic_DNA"/>
</dbReference>
<organism evidence="2 3">
    <name type="scientific">Lepraria neglecta</name>
    <dbReference type="NCBI Taxonomy" id="209136"/>
    <lineage>
        <taxon>Eukaryota</taxon>
        <taxon>Fungi</taxon>
        <taxon>Dikarya</taxon>
        <taxon>Ascomycota</taxon>
        <taxon>Pezizomycotina</taxon>
        <taxon>Lecanoromycetes</taxon>
        <taxon>OSLEUM clade</taxon>
        <taxon>Lecanoromycetidae</taxon>
        <taxon>Lecanorales</taxon>
        <taxon>Lecanorineae</taxon>
        <taxon>Stereocaulaceae</taxon>
        <taxon>Lepraria</taxon>
    </lineage>
</organism>
<keyword evidence="3" id="KW-1185">Reference proteome</keyword>
<dbReference type="PANTHER" id="PTHR35896:SF3">
    <property type="entry name" value="MAJOR FACILITATOR SUPERFAMILY TRANSPORTER"/>
    <property type="match status" value="1"/>
</dbReference>
<dbReference type="InterPro" id="IPR053008">
    <property type="entry name" value="Phomopsin_biosynth_assoc"/>
</dbReference>
<dbReference type="AlphaFoldDB" id="A0AAD9ZH99"/>
<comment type="caution">
    <text evidence="2">The sequence shown here is derived from an EMBL/GenBank/DDBJ whole genome shotgun (WGS) entry which is preliminary data.</text>
</comment>